<dbReference type="CDD" id="cd22268">
    <property type="entry name" value="DPBB_RlpA-like"/>
    <property type="match status" value="1"/>
</dbReference>
<dbReference type="RefSeq" id="WP_009580491.1">
    <property type="nucleotide sequence ID" value="NZ_AMZN01000046.1"/>
</dbReference>
<evidence type="ECO:0000313" key="8">
    <source>
        <dbReference type="Proteomes" id="UP000011135"/>
    </source>
</evidence>
<comment type="similarity">
    <text evidence="4 5">Belongs to the RlpA family.</text>
</comment>
<dbReference type="EMBL" id="AMZN01000046">
    <property type="protein sequence ID" value="ELR71009.1"/>
    <property type="molecule type" value="Genomic_DNA"/>
</dbReference>
<evidence type="ECO:0000313" key="7">
    <source>
        <dbReference type="EMBL" id="ELR71009.1"/>
    </source>
</evidence>
<dbReference type="PATRIC" id="fig|1237149.3.peg.2897"/>
<evidence type="ECO:0000259" key="6">
    <source>
        <dbReference type="PROSITE" id="PS51724"/>
    </source>
</evidence>
<dbReference type="Pfam" id="PF05036">
    <property type="entry name" value="SPOR"/>
    <property type="match status" value="1"/>
</dbReference>
<dbReference type="Proteomes" id="UP000011135">
    <property type="component" value="Unassembled WGS sequence"/>
</dbReference>
<dbReference type="PANTHER" id="PTHR34183">
    <property type="entry name" value="ENDOLYTIC PEPTIDOGLYCAN TRANSGLYCOSYLASE RLPA"/>
    <property type="match status" value="1"/>
</dbReference>
<accession>L8JTY6</accession>
<feature type="signal peptide" evidence="4">
    <location>
        <begin position="1"/>
        <end position="16"/>
    </location>
</feature>
<dbReference type="InterPro" id="IPR009009">
    <property type="entry name" value="RlpA-like_DPBB"/>
</dbReference>
<dbReference type="PROSITE" id="PS51724">
    <property type="entry name" value="SPOR"/>
    <property type="match status" value="1"/>
</dbReference>
<dbReference type="InterPro" id="IPR007730">
    <property type="entry name" value="SPOR-like_dom"/>
</dbReference>
<dbReference type="Gene3D" id="2.40.40.10">
    <property type="entry name" value="RlpA-like domain"/>
    <property type="match status" value="1"/>
</dbReference>
<feature type="domain" description="SPOR" evidence="6">
    <location>
        <begin position="143"/>
        <end position="222"/>
    </location>
</feature>
<dbReference type="GO" id="GO:0042834">
    <property type="term" value="F:peptidoglycan binding"/>
    <property type="evidence" value="ECO:0007669"/>
    <property type="project" value="InterPro"/>
</dbReference>
<dbReference type="Pfam" id="PF03330">
    <property type="entry name" value="DPBB_1"/>
    <property type="match status" value="1"/>
</dbReference>
<dbReference type="InterPro" id="IPR034718">
    <property type="entry name" value="RlpA"/>
</dbReference>
<organism evidence="7 8">
    <name type="scientific">Fulvivirga imtechensis AK7</name>
    <dbReference type="NCBI Taxonomy" id="1237149"/>
    <lineage>
        <taxon>Bacteria</taxon>
        <taxon>Pseudomonadati</taxon>
        <taxon>Bacteroidota</taxon>
        <taxon>Cytophagia</taxon>
        <taxon>Cytophagales</taxon>
        <taxon>Fulvivirgaceae</taxon>
        <taxon>Fulvivirga</taxon>
    </lineage>
</organism>
<comment type="function">
    <text evidence="4">Lytic transglycosylase with a strong preference for naked glycan strands that lack stem peptides.</text>
</comment>
<dbReference type="GO" id="GO:0000270">
    <property type="term" value="P:peptidoglycan metabolic process"/>
    <property type="evidence" value="ECO:0007669"/>
    <property type="project" value="UniProtKB-UniRule"/>
</dbReference>
<dbReference type="Gene3D" id="3.30.70.1070">
    <property type="entry name" value="Sporulation related repeat"/>
    <property type="match status" value="1"/>
</dbReference>
<evidence type="ECO:0000256" key="1">
    <source>
        <dbReference type="ARBA" id="ARBA00022729"/>
    </source>
</evidence>
<dbReference type="STRING" id="1237149.C900_03139"/>
<protein>
    <recommendedName>
        <fullName evidence="4">Probable endolytic peptidoglycan transglycosylase RlpA</fullName>
        <ecNumber evidence="4">4.2.2.-</ecNumber>
    </recommendedName>
</protein>
<dbReference type="SUPFAM" id="SSF50685">
    <property type="entry name" value="Barwin-like endoglucanases"/>
    <property type="match status" value="1"/>
</dbReference>
<dbReference type="NCBIfam" id="TIGR00413">
    <property type="entry name" value="rlpA"/>
    <property type="match status" value="1"/>
</dbReference>
<feature type="chain" id="PRO_5009992232" description="Probable endolytic peptidoglycan transglycosylase RlpA" evidence="4">
    <location>
        <begin position="17"/>
        <end position="225"/>
    </location>
</feature>
<dbReference type="GO" id="GO:0071555">
    <property type="term" value="P:cell wall organization"/>
    <property type="evidence" value="ECO:0007669"/>
    <property type="project" value="UniProtKB-KW"/>
</dbReference>
<evidence type="ECO:0000256" key="2">
    <source>
        <dbReference type="ARBA" id="ARBA00023239"/>
    </source>
</evidence>
<evidence type="ECO:0000256" key="3">
    <source>
        <dbReference type="ARBA" id="ARBA00023316"/>
    </source>
</evidence>
<gene>
    <name evidence="4" type="primary">rlpA</name>
    <name evidence="7" type="ORF">C900_03139</name>
</gene>
<evidence type="ECO:0000256" key="5">
    <source>
        <dbReference type="RuleBase" id="RU003495"/>
    </source>
</evidence>
<dbReference type="GO" id="GO:0008932">
    <property type="term" value="F:lytic endotransglycosylase activity"/>
    <property type="evidence" value="ECO:0007669"/>
    <property type="project" value="UniProtKB-UniRule"/>
</dbReference>
<evidence type="ECO:0000256" key="4">
    <source>
        <dbReference type="HAMAP-Rule" id="MF_02071"/>
    </source>
</evidence>
<keyword evidence="2 4" id="KW-0456">Lyase</keyword>
<dbReference type="HAMAP" id="MF_02071">
    <property type="entry name" value="RlpA"/>
    <property type="match status" value="1"/>
</dbReference>
<dbReference type="InterPro" id="IPR012997">
    <property type="entry name" value="RplA"/>
</dbReference>
<keyword evidence="7" id="KW-0449">Lipoprotein</keyword>
<dbReference type="AlphaFoldDB" id="L8JTY6"/>
<sequence precursor="true">MTLLILGVLSFSLLHAQVQNGQASFYADKFEGRPTASGEKYSHSKLTAAHRSLPFGTMVKVTNLKNNKSVIVRINDRGPFVKGRIIDLSKSAAQKLGFTHQGVTKVNIEVINQAEEMASTDIPEVVEPVGTENNIFFNLEVERTQPNGFGIQIGSFKELGRVLELSENLKRSYQKEVIVQSRWIDGIRNYRVIVGHFKSQERAENFKGEVSKSYPDSFVVEYLKL</sequence>
<keyword evidence="1 4" id="KW-0732">Signal</keyword>
<dbReference type="PANTHER" id="PTHR34183:SF8">
    <property type="entry name" value="ENDOLYTIC PEPTIDOGLYCAN TRANSGLYCOSYLASE RLPA-RELATED"/>
    <property type="match status" value="1"/>
</dbReference>
<comment type="caution">
    <text evidence="7">The sequence shown here is derived from an EMBL/GenBank/DDBJ whole genome shotgun (WGS) entry which is preliminary data.</text>
</comment>
<proteinExistence type="inferred from homology"/>
<dbReference type="eggNOG" id="COG0797">
    <property type="taxonomic scope" value="Bacteria"/>
</dbReference>
<keyword evidence="3 4" id="KW-0961">Cell wall biogenesis/degradation</keyword>
<dbReference type="EC" id="4.2.2.-" evidence="4"/>
<keyword evidence="8" id="KW-1185">Reference proteome</keyword>
<name>L8JTY6_9BACT</name>
<dbReference type="SUPFAM" id="SSF110997">
    <property type="entry name" value="Sporulation related repeat"/>
    <property type="match status" value="1"/>
</dbReference>
<reference evidence="7 8" key="1">
    <citation type="submission" date="2012-12" db="EMBL/GenBank/DDBJ databases">
        <title>Genome assembly of Fulvivirga imtechensis AK7.</title>
        <authorList>
            <person name="Nupur N."/>
            <person name="Khatri I."/>
            <person name="Kumar R."/>
            <person name="Subramanian S."/>
            <person name="Pinnaka A."/>
        </authorList>
    </citation>
    <scope>NUCLEOTIDE SEQUENCE [LARGE SCALE GENOMIC DNA]</scope>
    <source>
        <strain evidence="7 8">AK7</strain>
    </source>
</reference>
<dbReference type="InterPro" id="IPR036908">
    <property type="entry name" value="RlpA-like_sf"/>
</dbReference>
<dbReference type="InterPro" id="IPR036680">
    <property type="entry name" value="SPOR-like_sf"/>
</dbReference>